<dbReference type="RefSeq" id="WP_078666334.1">
    <property type="nucleotide sequence ID" value="NZ_FUXM01000038.1"/>
</dbReference>
<dbReference type="AlphaFoldDB" id="A0A1T4RZB8"/>
<name>A0A1T4RZB8_9FIRM</name>
<accession>A0A1T4RZB8</accession>
<dbReference type="Proteomes" id="UP000189933">
    <property type="component" value="Unassembled WGS sequence"/>
</dbReference>
<protein>
    <submittedName>
        <fullName evidence="1">Uncharacterized protein</fullName>
    </submittedName>
</protein>
<evidence type="ECO:0000313" key="2">
    <source>
        <dbReference type="Proteomes" id="UP000189933"/>
    </source>
</evidence>
<sequence length="100" mass="11432">MSKVDPQWLSVSLPRERLCQLLTIIEMQIKDLEKAGVKPSKLLVDRTTYMQLCAYAALQNQAAPVQYYNGLELIIGPNPLEVPCVLADAPVEYWLWKRED</sequence>
<gene>
    <name evidence="1" type="ORF">SAMN02745885_02335</name>
</gene>
<dbReference type="EMBL" id="FUXM01000038">
    <property type="protein sequence ID" value="SKA20901.1"/>
    <property type="molecule type" value="Genomic_DNA"/>
</dbReference>
<proteinExistence type="predicted"/>
<evidence type="ECO:0000313" key="1">
    <source>
        <dbReference type="EMBL" id="SKA20901.1"/>
    </source>
</evidence>
<reference evidence="2" key="1">
    <citation type="submission" date="2017-02" db="EMBL/GenBank/DDBJ databases">
        <authorList>
            <person name="Varghese N."/>
            <person name="Submissions S."/>
        </authorList>
    </citation>
    <scope>NUCLEOTIDE SEQUENCE [LARGE SCALE GENOMIC DNA]</scope>
    <source>
        <strain evidence="2">DSM 16521</strain>
    </source>
</reference>
<keyword evidence="2" id="KW-1185">Reference proteome</keyword>
<organism evidence="1 2">
    <name type="scientific">Carboxydocella sporoproducens DSM 16521</name>
    <dbReference type="NCBI Taxonomy" id="1121270"/>
    <lineage>
        <taxon>Bacteria</taxon>
        <taxon>Bacillati</taxon>
        <taxon>Bacillota</taxon>
        <taxon>Clostridia</taxon>
        <taxon>Eubacteriales</taxon>
        <taxon>Clostridiales Family XVI. Incertae Sedis</taxon>
        <taxon>Carboxydocella</taxon>
    </lineage>
</organism>